<evidence type="ECO:0000259" key="3">
    <source>
        <dbReference type="Pfam" id="PF03358"/>
    </source>
</evidence>
<evidence type="ECO:0000313" key="4">
    <source>
        <dbReference type="EMBL" id="OOM51573.1"/>
    </source>
</evidence>
<evidence type="ECO:0000256" key="2">
    <source>
        <dbReference type="ARBA" id="ARBA00022643"/>
    </source>
</evidence>
<evidence type="ECO:0000256" key="1">
    <source>
        <dbReference type="ARBA" id="ARBA00022630"/>
    </source>
</evidence>
<reference evidence="4 5" key="1">
    <citation type="submission" date="2016-05" db="EMBL/GenBank/DDBJ databases">
        <title>Microbial solvent formation.</title>
        <authorList>
            <person name="Poehlein A."/>
            <person name="Montoya Solano J.D."/>
            <person name="Flitsch S."/>
            <person name="Krabben P."/>
            <person name="Duerre P."/>
            <person name="Daniel R."/>
        </authorList>
    </citation>
    <scope>NUCLEOTIDE SEQUENCE [LARGE SCALE GENOMIC DNA]</scope>
    <source>
        <strain evidence="4 5">DSM 53</strain>
    </source>
</reference>
<dbReference type="EC" id="1.-.-.-" evidence="4"/>
<name>A0A1S8REM6_CLOBE</name>
<proteinExistence type="predicted"/>
<accession>A0A1S8REM6</accession>
<evidence type="ECO:0000313" key="5">
    <source>
        <dbReference type="Proteomes" id="UP000190973"/>
    </source>
</evidence>
<dbReference type="InterPro" id="IPR051796">
    <property type="entry name" value="ISF_SsuE-like"/>
</dbReference>
<comment type="caution">
    <text evidence="4">The sequence shown here is derived from an EMBL/GenBank/DDBJ whole genome shotgun (WGS) entry which is preliminary data.</text>
</comment>
<sequence>MYLISVLPHINIILNLDIYNETTGSLKLFVIGCIFIVGILLTGKQKDVKMVLLRGKQKIPDTKGEFKMNLESTKQTIDRKDMQGGKSMNIIGISASSRKEGNTAWIVNKILEGAKEQGAETQYFDFNNLDIKPCQGCWACHKGDQGCVIKDDMQKLNDAIDRANVIVFGSPIYMMQMSAQGKIIIDRMFARFSPRYSPYFKEENSAEKRLILTFNQGNPDPELFKSYIDYTKHMFELLEFDVTEVPVVTGLRNGPANKREDLNIMLKDIGKTIVSEGISK</sequence>
<keyword evidence="1" id="KW-0285">Flavoprotein</keyword>
<dbReference type="Pfam" id="PF03358">
    <property type="entry name" value="FMN_red"/>
    <property type="match status" value="1"/>
</dbReference>
<organism evidence="4 5">
    <name type="scientific">Clostridium beijerinckii</name>
    <name type="common">Clostridium MP</name>
    <dbReference type="NCBI Taxonomy" id="1520"/>
    <lineage>
        <taxon>Bacteria</taxon>
        <taxon>Bacillati</taxon>
        <taxon>Bacillota</taxon>
        <taxon>Clostridia</taxon>
        <taxon>Eubacteriales</taxon>
        <taxon>Clostridiaceae</taxon>
        <taxon>Clostridium</taxon>
    </lineage>
</organism>
<dbReference type="Gene3D" id="3.40.50.360">
    <property type="match status" value="1"/>
</dbReference>
<dbReference type="InterPro" id="IPR005025">
    <property type="entry name" value="FMN_Rdtase-like_dom"/>
</dbReference>
<keyword evidence="2" id="KW-0288">FMN</keyword>
<protein>
    <submittedName>
        <fullName evidence="4">Putative NAD(P)H-dependent FMN-containing oxidoreductase YwqN</fullName>
        <ecNumber evidence="4">1.-.-.-</ecNumber>
    </submittedName>
</protein>
<dbReference type="GO" id="GO:0016491">
    <property type="term" value="F:oxidoreductase activity"/>
    <property type="evidence" value="ECO:0007669"/>
    <property type="project" value="UniProtKB-KW"/>
</dbReference>
<dbReference type="InterPro" id="IPR029039">
    <property type="entry name" value="Flavoprotein-like_sf"/>
</dbReference>
<feature type="domain" description="NADPH-dependent FMN reductase-like" evidence="3">
    <location>
        <begin position="88"/>
        <end position="190"/>
    </location>
</feature>
<gene>
    <name evidence="4" type="primary">ywqN_2</name>
    <name evidence="4" type="ORF">CLBCK_50080</name>
</gene>
<dbReference type="AlphaFoldDB" id="A0A1S8REM6"/>
<dbReference type="EMBL" id="LZZI01000244">
    <property type="protein sequence ID" value="OOM51573.1"/>
    <property type="molecule type" value="Genomic_DNA"/>
</dbReference>
<dbReference type="Proteomes" id="UP000190973">
    <property type="component" value="Unassembled WGS sequence"/>
</dbReference>
<dbReference type="SUPFAM" id="SSF52218">
    <property type="entry name" value="Flavoproteins"/>
    <property type="match status" value="1"/>
</dbReference>
<keyword evidence="4" id="KW-0560">Oxidoreductase</keyword>
<dbReference type="PANTHER" id="PTHR43278">
    <property type="entry name" value="NAD(P)H-DEPENDENT FMN-CONTAINING OXIDOREDUCTASE YWQN-RELATED"/>
    <property type="match status" value="1"/>
</dbReference>
<dbReference type="PANTHER" id="PTHR43278:SF2">
    <property type="entry name" value="IRON-SULFUR FLAVOPROTEIN"/>
    <property type="match status" value="1"/>
</dbReference>